<dbReference type="GO" id="GO:0140662">
    <property type="term" value="F:ATP-dependent protein folding chaperone"/>
    <property type="evidence" value="ECO:0007669"/>
    <property type="project" value="InterPro"/>
</dbReference>
<feature type="compositionally biased region" description="Polar residues" evidence="4">
    <location>
        <begin position="1105"/>
        <end position="1120"/>
    </location>
</feature>
<accession>A0A914QFZ0</accession>
<dbReference type="InterPro" id="IPR029047">
    <property type="entry name" value="HSP70_peptide-bd_sf"/>
</dbReference>
<dbReference type="Gene3D" id="2.60.34.10">
    <property type="entry name" value="Substrate Binding Domain Of DNAk, Chain A, domain 1"/>
    <property type="match status" value="1"/>
</dbReference>
<dbReference type="Proteomes" id="UP000887578">
    <property type="component" value="Unplaced"/>
</dbReference>
<keyword evidence="5" id="KW-1185">Reference proteome</keyword>
<dbReference type="Gene3D" id="3.30.30.30">
    <property type="match status" value="2"/>
</dbReference>
<organism evidence="5 6">
    <name type="scientific">Panagrolaimus davidi</name>
    <dbReference type="NCBI Taxonomy" id="227884"/>
    <lineage>
        <taxon>Eukaryota</taxon>
        <taxon>Metazoa</taxon>
        <taxon>Ecdysozoa</taxon>
        <taxon>Nematoda</taxon>
        <taxon>Chromadorea</taxon>
        <taxon>Rhabditida</taxon>
        <taxon>Tylenchina</taxon>
        <taxon>Panagrolaimomorpha</taxon>
        <taxon>Panagrolaimoidea</taxon>
        <taxon>Panagrolaimidae</taxon>
        <taxon>Panagrolaimus</taxon>
    </lineage>
</organism>
<sequence length="1120" mass="125031">MKRLLGKAYDSEIGKKMGWPFVVKKGTDDRPLIHVRHLREPKIVSPEDVSALILKKMKETIERNIGGKISKAVITVPAYFSQAQKQATINAAKIAELEVKELITEPAAAAYAYGFHTKNFDNHNLLVFDFGGGTFDVVLIKVEKASFQVESIEGDTQLGGRDIDTILVEHFAKKIDELHGTDVLEDKRLRQKLLKECVEIKHLLSSDQEAELYLGNVLPDIDEDDDEDTTCIKITREEFDEICDELFKRIISITQNCLIEAKMKPSDMHKVLLIGGSSRIPKLQELLADIFTKDKLDCSLNADEAVAIGAAVRAAQICETTTFNAPPMTLIEATPLSLGTEIAHGRFSILIPRNTCIPCRKTSTFYTGANDQKVVTFEIFEGQRPLTVNNNFLGKFSIGNITPGVASSQSILLTFDLNKNGILKVSASHKDEKAELRINYIQNKSPQKNIEDLLEEAKLFKEQDDKTYAAMNAKSSLGTSINKETLTDSQKTQLQNAVNEVEKWMVKVNIGIDLGSFYSRVSAVIDETVSVIEIYDDRKLSSIVALKSGKLLNGIKARNTASGNMILDACRFKNEQKYSETWCFAKINSQREYFIETKTSRHIVSQKDAIADLIRMLIDATEKKLGKNEIENVVITVPDYINQFFRCLILDAVKLAKINSVHLLTQNTAAAITYIRNKPQKSFSTFMIFNFGANQLSISLFENSNGNIKVIYSESEESLGGEDFTTLLTEIFLEILKRHEGNNFIPGTKTLKGLRETAEKAKIDLSLMDQTENIAIIKPEKCILNAIQNCKQNISEIIMVGGASRIFVVKQILKRLLPDSTFNSTLVPEEAIVFGAAIKAEMLNKSLSTSSLIGDIQNTAKSSIYCKTDFGKIQIIKSLEVLPSTPRCFSYYNAIPKIEFFEKGMTLESLGFIENIPENSCFWCEFDNNGILKCFINEKPAVLKQKKELSNVDDQATAAITITSNEMKQNLNPNIGTQKQSEKALINSYGSNQTPPIPVHHTNPINSENKVYGSNNSTYTVKTTSPNNTLTSCVNSTATCNNDNNQKSLINQQHQQHITEQTPSHNFVNTHPGYISKISDRDSTWVKVNTSDARNVAEQPHRYPTRSSSSNQMNDRTTSL</sequence>
<evidence type="ECO:0000256" key="1">
    <source>
        <dbReference type="ARBA" id="ARBA00007381"/>
    </source>
</evidence>
<evidence type="ECO:0000256" key="2">
    <source>
        <dbReference type="ARBA" id="ARBA00022741"/>
    </source>
</evidence>
<dbReference type="FunFam" id="3.30.420.40:FF:000028">
    <property type="entry name" value="heat shock 70 kDa protein-like"/>
    <property type="match status" value="1"/>
</dbReference>
<evidence type="ECO:0000256" key="3">
    <source>
        <dbReference type="ARBA" id="ARBA00022840"/>
    </source>
</evidence>
<dbReference type="PROSITE" id="PS01036">
    <property type="entry name" value="HSP70_3"/>
    <property type="match status" value="1"/>
</dbReference>
<dbReference type="AlphaFoldDB" id="A0A914QFZ0"/>
<dbReference type="SUPFAM" id="SSF53067">
    <property type="entry name" value="Actin-like ATPase domain"/>
    <property type="match status" value="4"/>
</dbReference>
<evidence type="ECO:0000256" key="4">
    <source>
        <dbReference type="SAM" id="MobiDB-lite"/>
    </source>
</evidence>
<dbReference type="Gene3D" id="3.90.640.10">
    <property type="entry name" value="Actin, Chain A, domain 4"/>
    <property type="match status" value="2"/>
</dbReference>
<dbReference type="WBParaSite" id="PDA_v2.g3078.t1">
    <property type="protein sequence ID" value="PDA_v2.g3078.t1"/>
    <property type="gene ID" value="PDA_v2.g3078"/>
</dbReference>
<comment type="similarity">
    <text evidence="1">Belongs to the heat shock protein 70 family.</text>
</comment>
<dbReference type="InterPro" id="IPR013126">
    <property type="entry name" value="Hsp_70_fam"/>
</dbReference>
<dbReference type="FunFam" id="3.90.640.10:FF:000029">
    <property type="entry name" value="Heat shock protein 110"/>
    <property type="match status" value="1"/>
</dbReference>
<reference evidence="6" key="1">
    <citation type="submission" date="2022-11" db="UniProtKB">
        <authorList>
            <consortium name="WormBaseParasite"/>
        </authorList>
    </citation>
    <scope>IDENTIFICATION</scope>
</reference>
<dbReference type="GO" id="GO:0006950">
    <property type="term" value="P:response to stress"/>
    <property type="evidence" value="ECO:0007669"/>
    <property type="project" value="UniProtKB-ARBA"/>
</dbReference>
<dbReference type="InterPro" id="IPR043129">
    <property type="entry name" value="ATPase_NBD"/>
</dbReference>
<proteinExistence type="inferred from homology"/>
<dbReference type="Pfam" id="PF00012">
    <property type="entry name" value="HSP70"/>
    <property type="match status" value="3"/>
</dbReference>
<dbReference type="PRINTS" id="PR00301">
    <property type="entry name" value="HEATSHOCK70"/>
</dbReference>
<evidence type="ECO:0000313" key="6">
    <source>
        <dbReference type="WBParaSite" id="PDA_v2.g3078.t1"/>
    </source>
</evidence>
<keyword evidence="3" id="KW-0067">ATP-binding</keyword>
<dbReference type="Gene3D" id="3.30.420.40">
    <property type="match status" value="6"/>
</dbReference>
<feature type="region of interest" description="Disordered" evidence="4">
    <location>
        <begin position="1091"/>
        <end position="1120"/>
    </location>
</feature>
<protein>
    <submittedName>
        <fullName evidence="6">Heat shock protein 70</fullName>
    </submittedName>
</protein>
<keyword evidence="2" id="KW-0547">Nucleotide-binding</keyword>
<evidence type="ECO:0000313" key="5">
    <source>
        <dbReference type="Proteomes" id="UP000887578"/>
    </source>
</evidence>
<dbReference type="PANTHER" id="PTHR19375">
    <property type="entry name" value="HEAT SHOCK PROTEIN 70KDA"/>
    <property type="match status" value="1"/>
</dbReference>
<dbReference type="SUPFAM" id="SSF100920">
    <property type="entry name" value="Heat shock protein 70kD (HSP70), peptide-binding domain"/>
    <property type="match status" value="1"/>
</dbReference>
<name>A0A914QFZ0_9BILA</name>
<dbReference type="InterPro" id="IPR018181">
    <property type="entry name" value="Heat_shock_70_CS"/>
</dbReference>
<dbReference type="GO" id="GO:0005524">
    <property type="term" value="F:ATP binding"/>
    <property type="evidence" value="ECO:0007669"/>
    <property type="project" value="UniProtKB-KW"/>
</dbReference>